<dbReference type="SMART" id="SM00360">
    <property type="entry name" value="RRM"/>
    <property type="match status" value="1"/>
</dbReference>
<keyword evidence="3" id="KW-0863">Zinc-finger</keyword>
<evidence type="ECO:0000256" key="2">
    <source>
        <dbReference type="ARBA" id="ARBA00022723"/>
    </source>
</evidence>
<evidence type="ECO:0000256" key="5">
    <source>
        <dbReference type="ARBA" id="ARBA00023242"/>
    </source>
</evidence>
<feature type="compositionally biased region" description="Low complexity" evidence="7">
    <location>
        <begin position="303"/>
        <end position="312"/>
    </location>
</feature>
<dbReference type="GO" id="GO:0008270">
    <property type="term" value="F:zinc ion binding"/>
    <property type="evidence" value="ECO:0007669"/>
    <property type="project" value="UniProtKB-KW"/>
</dbReference>
<feature type="compositionally biased region" description="Basic and acidic residues" evidence="7">
    <location>
        <begin position="515"/>
        <end position="524"/>
    </location>
</feature>
<dbReference type="SUPFAM" id="SSF54928">
    <property type="entry name" value="RNA-binding domain, RBD"/>
    <property type="match status" value="1"/>
</dbReference>
<evidence type="ECO:0000256" key="7">
    <source>
        <dbReference type="SAM" id="MobiDB-lite"/>
    </source>
</evidence>
<keyword evidence="5" id="KW-0539">Nucleus</keyword>
<accession>A0A6A4T011</accession>
<evidence type="ECO:0000313" key="11">
    <source>
        <dbReference type="Proteomes" id="UP000438429"/>
    </source>
</evidence>
<evidence type="ECO:0008006" key="12">
    <source>
        <dbReference type="Google" id="ProtNLM"/>
    </source>
</evidence>
<dbReference type="InterPro" id="IPR000504">
    <property type="entry name" value="RRM_dom"/>
</dbReference>
<feature type="compositionally biased region" description="Basic and acidic residues" evidence="7">
    <location>
        <begin position="620"/>
        <end position="635"/>
    </location>
</feature>
<dbReference type="SMART" id="SM00451">
    <property type="entry name" value="ZnF_U1"/>
    <property type="match status" value="1"/>
</dbReference>
<dbReference type="Proteomes" id="UP000438429">
    <property type="component" value="Unassembled WGS sequence"/>
</dbReference>
<gene>
    <name evidence="10" type="ORF">F2P81_010512</name>
</gene>
<dbReference type="EMBL" id="VEVO01000009">
    <property type="protein sequence ID" value="KAF0037638.1"/>
    <property type="molecule type" value="Genomic_DNA"/>
</dbReference>
<feature type="region of interest" description="Disordered" evidence="7">
    <location>
        <begin position="285"/>
        <end position="323"/>
    </location>
</feature>
<dbReference type="PROSITE" id="PS50171">
    <property type="entry name" value="ZF_MATRIN"/>
    <property type="match status" value="1"/>
</dbReference>
<dbReference type="PANTHER" id="PTHR15592">
    <property type="entry name" value="MATRIN 3/NUCLEAR PROTEIN 220-RELATED"/>
    <property type="match status" value="1"/>
</dbReference>
<evidence type="ECO:0000259" key="8">
    <source>
        <dbReference type="PROSITE" id="PS50102"/>
    </source>
</evidence>
<dbReference type="InterPro" id="IPR000690">
    <property type="entry name" value="Matrin/U1-C_Znf_C2H2"/>
</dbReference>
<evidence type="ECO:0000256" key="3">
    <source>
        <dbReference type="ARBA" id="ARBA00022771"/>
    </source>
</evidence>
<dbReference type="AlphaFoldDB" id="A0A6A4T011"/>
<keyword evidence="6" id="KW-0694">RNA-binding</keyword>
<evidence type="ECO:0000256" key="4">
    <source>
        <dbReference type="ARBA" id="ARBA00022833"/>
    </source>
</evidence>
<reference evidence="10 11" key="1">
    <citation type="submission" date="2019-06" db="EMBL/GenBank/DDBJ databases">
        <title>Draft genomes of female and male turbot (Scophthalmus maximus).</title>
        <authorList>
            <person name="Xu H."/>
            <person name="Xu X.-W."/>
            <person name="Shao C."/>
            <person name="Chen S."/>
        </authorList>
    </citation>
    <scope>NUCLEOTIDE SEQUENCE [LARGE SCALE GENOMIC DNA]</scope>
    <source>
        <strain evidence="10">Ysfricsl-2016a</strain>
        <tissue evidence="10">Blood</tissue>
    </source>
</reference>
<feature type="region of interest" description="Disordered" evidence="7">
    <location>
        <begin position="515"/>
        <end position="563"/>
    </location>
</feature>
<dbReference type="GO" id="GO:0005634">
    <property type="term" value="C:nucleus"/>
    <property type="evidence" value="ECO:0007669"/>
    <property type="project" value="UniProtKB-SubCell"/>
</dbReference>
<dbReference type="GO" id="GO:0003723">
    <property type="term" value="F:RNA binding"/>
    <property type="evidence" value="ECO:0007669"/>
    <property type="project" value="UniProtKB-UniRule"/>
</dbReference>
<dbReference type="InterPro" id="IPR003604">
    <property type="entry name" value="Matrin/U1-like-C_Znf_C2H2"/>
</dbReference>
<dbReference type="InterPro" id="IPR035979">
    <property type="entry name" value="RBD_domain_sf"/>
</dbReference>
<feature type="region of interest" description="Disordered" evidence="7">
    <location>
        <begin position="596"/>
        <end position="665"/>
    </location>
</feature>
<evidence type="ECO:0000256" key="6">
    <source>
        <dbReference type="PROSITE-ProRule" id="PRU00176"/>
    </source>
</evidence>
<dbReference type="CDD" id="cd12685">
    <property type="entry name" value="RRM_RBM20"/>
    <property type="match status" value="1"/>
</dbReference>
<dbReference type="InterPro" id="IPR012677">
    <property type="entry name" value="Nucleotide-bd_a/b_plait_sf"/>
</dbReference>
<feature type="domain" description="RRM" evidence="8">
    <location>
        <begin position="434"/>
        <end position="509"/>
    </location>
</feature>
<sequence>MSLRLAAVELLRPLLGAGNIGAVPLDSTDKKGLQVGGQLPGSVQVGPQQQNQQLLLTPASLQLAQLQAQLTLHRLKLAQGANAATAATVLNQVLSNVAMSQPLFNQLRTQAMVGNPQGTFPTGVLGFPTSNQALGALVGGGFHQNPENVRLNHPGGGGAVGQHGVEYGKKPGSAYPSDTDRRLQYNLVGGTSTASTAAGDGQYTVTHTQAKNMNNVGFQRDFYGQDMQGQQAGFSGNEQNRHVYNSTGHKEQWKAPASLSFTGKVDMVSNAATVWTAAGQPIRSRTEMYNPEEPTTDPKFNHSSGASSMGSSGTQGFGGYQTLHGNEETLSSCTRTLQPYQVNDYQAVPPTQLPHQCSICDKKVYNLKASELLGPKPECTLDLNIKNTKYVSSGANASYLPAAAMKTYPMSDTGFAPHQPESKPFPPRKATVGRVVHICNLPEGSCTENDVINLGIPFGKVTNYILMRSTHQAFLEMAYVEAAQAMVQYYQLTPATLNNEKLLIRMSKRYKELQLKDRQSKEKSVSPQRSNKPKEATECSKDMEAEKEWESGVESEEECWYPNNMEELVTVDEVGGEDDSIIEPDLPELEEYASCPKETTQEEAVEENTSPPASSLEVPETDKRSDEERSRKDAGDQAETPVAEIAGSVLAATSPEEPKLSQVAPELPVADISDFPSEEFKAALEDTCLGDKVNNSGPLEEPMENHVTVLEDSKTQDEGPVTETITNGAQLKDGIVKKEIEASSPSSEQDKAISEHSIPLGVEFVVPRTGFYCKLCSLFYTSEENAKTTHCRSTVHYRNLQSERENERNRDACFDTTVSSGISGFARRSSEVRTEPAHFVQFYFYVALTCGCPQQERGYNNPPDTT</sequence>
<organism evidence="10 11">
    <name type="scientific">Scophthalmus maximus</name>
    <name type="common">Turbot</name>
    <name type="synonym">Psetta maxima</name>
    <dbReference type="NCBI Taxonomy" id="52904"/>
    <lineage>
        <taxon>Eukaryota</taxon>
        <taxon>Metazoa</taxon>
        <taxon>Chordata</taxon>
        <taxon>Craniata</taxon>
        <taxon>Vertebrata</taxon>
        <taxon>Euteleostomi</taxon>
        <taxon>Actinopterygii</taxon>
        <taxon>Neopterygii</taxon>
        <taxon>Teleostei</taxon>
        <taxon>Neoteleostei</taxon>
        <taxon>Acanthomorphata</taxon>
        <taxon>Carangaria</taxon>
        <taxon>Pleuronectiformes</taxon>
        <taxon>Pleuronectoidei</taxon>
        <taxon>Scophthalmidae</taxon>
        <taxon>Scophthalmus</taxon>
    </lineage>
</organism>
<proteinExistence type="predicted"/>
<evidence type="ECO:0000259" key="9">
    <source>
        <dbReference type="PROSITE" id="PS50171"/>
    </source>
</evidence>
<name>A0A6A4T011_SCOMX</name>
<feature type="compositionally biased region" description="Basic and acidic residues" evidence="7">
    <location>
        <begin position="532"/>
        <end position="550"/>
    </location>
</feature>
<dbReference type="InterPro" id="IPR034790">
    <property type="entry name" value="RBM20_RRM"/>
</dbReference>
<comment type="caution">
    <text evidence="10">The sequence shown here is derived from an EMBL/GenBank/DDBJ whole genome shotgun (WGS) entry which is preliminary data.</text>
</comment>
<feature type="domain" description="Matrin-type" evidence="9">
    <location>
        <begin position="771"/>
        <end position="802"/>
    </location>
</feature>
<dbReference type="Gene3D" id="3.30.70.330">
    <property type="match status" value="1"/>
</dbReference>
<dbReference type="PROSITE" id="PS50102">
    <property type="entry name" value="RRM"/>
    <property type="match status" value="1"/>
</dbReference>
<evidence type="ECO:0000256" key="1">
    <source>
        <dbReference type="ARBA" id="ARBA00004123"/>
    </source>
</evidence>
<evidence type="ECO:0000313" key="10">
    <source>
        <dbReference type="EMBL" id="KAF0037638.1"/>
    </source>
</evidence>
<keyword evidence="4" id="KW-0862">Zinc</keyword>
<comment type="subcellular location">
    <subcellularLocation>
        <location evidence="1">Nucleus</location>
    </subcellularLocation>
</comment>
<keyword evidence="2" id="KW-0479">Metal-binding</keyword>
<protein>
    <recommendedName>
        <fullName evidence="12">RNA-binding protein 20</fullName>
    </recommendedName>
</protein>